<keyword evidence="2" id="KW-1133">Transmembrane helix</keyword>
<evidence type="ECO:0000313" key="4">
    <source>
        <dbReference type="Proteomes" id="UP001634007"/>
    </source>
</evidence>
<reference evidence="3 4" key="1">
    <citation type="submission" date="2024-11" db="EMBL/GenBank/DDBJ databases">
        <title>Chromosome-level genome assembly of Eucalyptus globulus Labill. provides insights into its genome evolution.</title>
        <authorList>
            <person name="Li X."/>
        </authorList>
    </citation>
    <scope>NUCLEOTIDE SEQUENCE [LARGE SCALE GENOMIC DNA]</scope>
    <source>
        <strain evidence="3">CL2024</strain>
        <tissue evidence="3">Fresh tender leaves</tissue>
    </source>
</reference>
<evidence type="ECO:0000313" key="3">
    <source>
        <dbReference type="EMBL" id="KAL3730063.1"/>
    </source>
</evidence>
<keyword evidence="2" id="KW-0472">Membrane</keyword>
<protein>
    <submittedName>
        <fullName evidence="3">Uncharacterized protein</fullName>
    </submittedName>
</protein>
<keyword evidence="4" id="KW-1185">Reference proteome</keyword>
<comment type="caution">
    <text evidence="3">The sequence shown here is derived from an EMBL/GenBank/DDBJ whole genome shotgun (WGS) entry which is preliminary data.</text>
</comment>
<dbReference type="Proteomes" id="UP001634007">
    <property type="component" value="Unassembled WGS sequence"/>
</dbReference>
<organism evidence="3 4">
    <name type="scientific">Eucalyptus globulus</name>
    <name type="common">Tasmanian blue gum</name>
    <dbReference type="NCBI Taxonomy" id="34317"/>
    <lineage>
        <taxon>Eukaryota</taxon>
        <taxon>Viridiplantae</taxon>
        <taxon>Streptophyta</taxon>
        <taxon>Embryophyta</taxon>
        <taxon>Tracheophyta</taxon>
        <taxon>Spermatophyta</taxon>
        <taxon>Magnoliopsida</taxon>
        <taxon>eudicotyledons</taxon>
        <taxon>Gunneridae</taxon>
        <taxon>Pentapetalae</taxon>
        <taxon>rosids</taxon>
        <taxon>malvids</taxon>
        <taxon>Myrtales</taxon>
        <taxon>Myrtaceae</taxon>
        <taxon>Myrtoideae</taxon>
        <taxon>Eucalypteae</taxon>
        <taxon>Eucalyptus</taxon>
    </lineage>
</organism>
<proteinExistence type="predicted"/>
<keyword evidence="2" id="KW-0812">Transmembrane</keyword>
<feature type="transmembrane region" description="Helical" evidence="2">
    <location>
        <begin position="58"/>
        <end position="78"/>
    </location>
</feature>
<dbReference type="EMBL" id="JBJKBG010000007">
    <property type="protein sequence ID" value="KAL3730063.1"/>
    <property type="molecule type" value="Genomic_DNA"/>
</dbReference>
<accession>A0ABD3JRH2</accession>
<evidence type="ECO:0000256" key="2">
    <source>
        <dbReference type="SAM" id="Phobius"/>
    </source>
</evidence>
<gene>
    <name evidence="3" type="ORF">ACJRO7_027119</name>
</gene>
<dbReference type="AlphaFoldDB" id="A0ABD3JRH2"/>
<name>A0ABD3JRH2_EUCGL</name>
<sequence>MSGVELVAPPSATVAKSRKPVAPNDVEDTEDDLSPIEQVRFTVTDTDDPTLPVWTFRMWFLGVLSCAPFSFLNQFFAYRTEPLIIT</sequence>
<evidence type="ECO:0000256" key="1">
    <source>
        <dbReference type="SAM" id="MobiDB-lite"/>
    </source>
</evidence>
<dbReference type="PANTHER" id="PTHR22601">
    <property type="entry name" value="ISP4 LIKE PROTEIN"/>
    <property type="match status" value="1"/>
</dbReference>
<dbReference type="InterPro" id="IPR004648">
    <property type="entry name" value="Oligpept_transpt"/>
</dbReference>
<feature type="region of interest" description="Disordered" evidence="1">
    <location>
        <begin position="1"/>
        <end position="33"/>
    </location>
</feature>